<dbReference type="AlphaFoldDB" id="A0A1Y3EST0"/>
<evidence type="ECO:0000256" key="1">
    <source>
        <dbReference type="ARBA" id="ARBA00008936"/>
    </source>
</evidence>
<evidence type="ECO:0000313" key="8">
    <source>
        <dbReference type="EMBL" id="OUC46589.1"/>
    </source>
</evidence>
<evidence type="ECO:0000313" key="9">
    <source>
        <dbReference type="Proteomes" id="UP000243006"/>
    </source>
</evidence>
<name>A0A1Y3EST0_9BILA</name>
<dbReference type="Proteomes" id="UP000243006">
    <property type="component" value="Unassembled WGS sequence"/>
</dbReference>
<evidence type="ECO:0000256" key="2">
    <source>
        <dbReference type="ARBA" id="ARBA00012473"/>
    </source>
</evidence>
<evidence type="ECO:0000256" key="6">
    <source>
        <dbReference type="ARBA" id="ARBA00022967"/>
    </source>
</evidence>
<keyword evidence="6" id="KW-1278">Translocase</keyword>
<evidence type="ECO:0000256" key="7">
    <source>
        <dbReference type="ARBA" id="ARBA00023065"/>
    </source>
</evidence>
<comment type="caution">
    <text evidence="8">The sequence shown here is derived from an EMBL/GenBank/DDBJ whole genome shotgun (WGS) entry which is preliminary data.</text>
</comment>
<keyword evidence="5" id="KW-0067">ATP-binding</keyword>
<comment type="similarity">
    <text evidence="1">Belongs to the ATPase alpha/beta chains family.</text>
</comment>
<dbReference type="PANTHER" id="PTHR43607:SF1">
    <property type="entry name" value="H(+)-TRANSPORTING TWO-SECTOR ATPASE"/>
    <property type="match status" value="1"/>
</dbReference>
<evidence type="ECO:0000256" key="3">
    <source>
        <dbReference type="ARBA" id="ARBA00022448"/>
    </source>
</evidence>
<evidence type="ECO:0000256" key="5">
    <source>
        <dbReference type="ARBA" id="ARBA00022840"/>
    </source>
</evidence>
<dbReference type="PANTHER" id="PTHR43607">
    <property type="entry name" value="V-TYPE PROTON ATPASE CATALYTIC SUBUNIT A"/>
    <property type="match status" value="1"/>
</dbReference>
<evidence type="ECO:0000256" key="4">
    <source>
        <dbReference type="ARBA" id="ARBA00022741"/>
    </source>
</evidence>
<dbReference type="InterPro" id="IPR022878">
    <property type="entry name" value="V-ATPase_asu"/>
</dbReference>
<keyword evidence="3" id="KW-0813">Transport</keyword>
<dbReference type="GO" id="GO:0005524">
    <property type="term" value="F:ATP binding"/>
    <property type="evidence" value="ECO:0007669"/>
    <property type="project" value="UniProtKB-KW"/>
</dbReference>
<gene>
    <name evidence="8" type="ORF">D917_07607</name>
</gene>
<dbReference type="Gene3D" id="1.10.1140.10">
    <property type="entry name" value="Bovine Mitochondrial F1-atpase, Atp Synthase Beta Chain, Chain D, domain 3"/>
    <property type="match status" value="1"/>
</dbReference>
<dbReference type="EC" id="7.1.2.2" evidence="2"/>
<organism evidence="8 9">
    <name type="scientific">Trichinella nativa</name>
    <dbReference type="NCBI Taxonomy" id="6335"/>
    <lineage>
        <taxon>Eukaryota</taxon>
        <taxon>Metazoa</taxon>
        <taxon>Ecdysozoa</taxon>
        <taxon>Nematoda</taxon>
        <taxon>Enoplea</taxon>
        <taxon>Dorylaimia</taxon>
        <taxon>Trichinellida</taxon>
        <taxon>Trichinellidae</taxon>
        <taxon>Trichinella</taxon>
    </lineage>
</organism>
<accession>A0A1Y3EST0</accession>
<dbReference type="GO" id="GO:0046034">
    <property type="term" value="P:ATP metabolic process"/>
    <property type="evidence" value="ECO:0007669"/>
    <property type="project" value="InterPro"/>
</dbReference>
<protein>
    <recommendedName>
        <fullName evidence="2">H(+)-transporting two-sector ATPase</fullName>
        <ecNumber evidence="2">7.1.2.2</ecNumber>
    </recommendedName>
</protein>
<sequence>MLRNIVAFYTMARQAVESTAQSDNKITWSIIRDHMGDIMYALSSMKFKDPVKDGEKKILEDFEELYEQMQQAFRNLED</sequence>
<keyword evidence="7" id="KW-0406">Ion transport</keyword>
<dbReference type="InterPro" id="IPR024034">
    <property type="entry name" value="ATPase_F1/V1_b/a_C"/>
</dbReference>
<dbReference type="GO" id="GO:0005765">
    <property type="term" value="C:lysosomal membrane"/>
    <property type="evidence" value="ECO:0007669"/>
    <property type="project" value="TreeGrafter"/>
</dbReference>
<dbReference type="GO" id="GO:0046961">
    <property type="term" value="F:proton-transporting ATPase activity, rotational mechanism"/>
    <property type="evidence" value="ECO:0007669"/>
    <property type="project" value="InterPro"/>
</dbReference>
<keyword evidence="4" id="KW-0547">Nucleotide-binding</keyword>
<dbReference type="EMBL" id="LVZM01006401">
    <property type="protein sequence ID" value="OUC46589.1"/>
    <property type="molecule type" value="Genomic_DNA"/>
</dbReference>
<proteinExistence type="inferred from homology"/>
<reference evidence="8 9" key="1">
    <citation type="submission" date="2015-04" db="EMBL/GenBank/DDBJ databases">
        <title>Draft genome of the roundworm Trichinella nativa.</title>
        <authorList>
            <person name="Mitreva M."/>
        </authorList>
    </citation>
    <scope>NUCLEOTIDE SEQUENCE [LARGE SCALE GENOMIC DNA]</scope>
    <source>
        <strain evidence="8 9">ISS45</strain>
    </source>
</reference>